<dbReference type="EMBL" id="LDUG01000020">
    <property type="protein sequence ID" value="KVW96254.1"/>
    <property type="molecule type" value="Genomic_DNA"/>
</dbReference>
<keyword evidence="3" id="KW-1185">Reference proteome</keyword>
<reference evidence="2 3" key="1">
    <citation type="journal article" date="2015" name="Appl. Environ. Microbiol.">
        <title>Aerobic and Anaerobic Thiosulfate Oxidation by a Cold-Adapted, Subglacial Chemoautotroph.</title>
        <authorList>
            <person name="Harrold Z.R."/>
            <person name="Skidmore M.L."/>
            <person name="Hamilton T.L."/>
            <person name="Desch L."/>
            <person name="Amada K."/>
            <person name="van Gelder W."/>
            <person name="Glover K."/>
            <person name="Roden E.E."/>
            <person name="Boyd E.S."/>
        </authorList>
    </citation>
    <scope>NUCLEOTIDE SEQUENCE [LARGE SCALE GENOMIC DNA]</scope>
    <source>
        <strain evidence="2 3">RG</strain>
    </source>
</reference>
<gene>
    <name evidence="2" type="ORF">ABW22_07815</name>
</gene>
<organism evidence="2 3">
    <name type="scientific">Thiobacillus denitrificans</name>
    <dbReference type="NCBI Taxonomy" id="36861"/>
    <lineage>
        <taxon>Bacteria</taxon>
        <taxon>Pseudomonadati</taxon>
        <taxon>Pseudomonadota</taxon>
        <taxon>Betaproteobacteria</taxon>
        <taxon>Nitrosomonadales</taxon>
        <taxon>Thiobacillaceae</taxon>
        <taxon>Thiobacillus</taxon>
    </lineage>
</organism>
<dbReference type="Proteomes" id="UP000064243">
    <property type="component" value="Unassembled WGS sequence"/>
</dbReference>
<dbReference type="InterPro" id="IPR029002">
    <property type="entry name" value="PLPC/GPLD1"/>
</dbReference>
<evidence type="ECO:0000313" key="3">
    <source>
        <dbReference type="Proteomes" id="UP000064243"/>
    </source>
</evidence>
<protein>
    <recommendedName>
        <fullName evidence="1">Phospholipase C/D domain-containing protein</fullName>
    </recommendedName>
</protein>
<comment type="caution">
    <text evidence="2">The sequence shown here is derived from an EMBL/GenBank/DDBJ whole genome shotgun (WGS) entry which is preliminary data.</text>
</comment>
<dbReference type="AlphaFoldDB" id="A0A125BCQ4"/>
<name>A0A125BCQ4_THIDE</name>
<proteinExistence type="predicted"/>
<feature type="non-terminal residue" evidence="2">
    <location>
        <position position="199"/>
    </location>
</feature>
<evidence type="ECO:0000259" key="1">
    <source>
        <dbReference type="Pfam" id="PF00882"/>
    </source>
</evidence>
<accession>A0A125BCQ4</accession>
<dbReference type="STRING" id="1123392.GCA_000376425_00702"/>
<evidence type="ECO:0000313" key="2">
    <source>
        <dbReference type="EMBL" id="KVW96254.1"/>
    </source>
</evidence>
<dbReference type="RefSeq" id="WP_237763270.1">
    <property type="nucleotide sequence ID" value="NZ_LDUG01000020.1"/>
</dbReference>
<dbReference type="Pfam" id="PF00882">
    <property type="entry name" value="Zn_dep_PLPC"/>
    <property type="match status" value="1"/>
</dbReference>
<sequence length="199" mass="22210">MNTRRTVLLWSVPAVLFAGDALAWGLITHVYFAQLLVWAVPLLDPALRRAVRRFPQRLMAGACLPDLALVGATARTRAFDASHRWETAHALLEAAHDDATRACAVGAMSHLWVDIIAHNHFVPAHEHLWWNVPMLTHAAAEWAMDRHIARHLFRPPATLLRADDWLVDYVACNFGCTPAASRRAISQLAGAESLLRHSR</sequence>
<feature type="domain" description="Phospholipase C/D" evidence="1">
    <location>
        <begin position="28"/>
        <end position="150"/>
    </location>
</feature>